<accession>A0ABT0XNC3</accession>
<keyword evidence="3" id="KW-1185">Reference proteome</keyword>
<sequence length="61" mass="7135">MRSLLMWHPISLWNLQAHWFTEMGPFSTIPWHESIAMAVNIVLLIIAGMLTTKYYSTKEVK</sequence>
<name>A0ABT0XNC3_9BACI</name>
<keyword evidence="1" id="KW-0472">Membrane</keyword>
<comment type="caution">
    <text evidence="2">The sequence shown here is derived from an EMBL/GenBank/DDBJ whole genome shotgun (WGS) entry which is preliminary data.</text>
</comment>
<feature type="transmembrane region" description="Helical" evidence="1">
    <location>
        <begin position="35"/>
        <end position="55"/>
    </location>
</feature>
<protein>
    <submittedName>
        <fullName evidence="2">Uncharacterized protein</fullName>
    </submittedName>
</protein>
<organism evidence="2 3">
    <name type="scientific">Alkalicoccobacillus plakortidis</name>
    <dbReference type="NCBI Taxonomy" id="444060"/>
    <lineage>
        <taxon>Bacteria</taxon>
        <taxon>Bacillati</taxon>
        <taxon>Bacillota</taxon>
        <taxon>Bacilli</taxon>
        <taxon>Bacillales</taxon>
        <taxon>Bacillaceae</taxon>
        <taxon>Alkalicoccobacillus</taxon>
    </lineage>
</organism>
<proteinExistence type="predicted"/>
<keyword evidence="1" id="KW-0812">Transmembrane</keyword>
<evidence type="ECO:0000313" key="2">
    <source>
        <dbReference type="EMBL" id="MCM2677403.1"/>
    </source>
</evidence>
<dbReference type="RefSeq" id="WP_251611168.1">
    <property type="nucleotide sequence ID" value="NZ_JAMQJY010000004.1"/>
</dbReference>
<evidence type="ECO:0000313" key="3">
    <source>
        <dbReference type="Proteomes" id="UP001203665"/>
    </source>
</evidence>
<keyword evidence="1" id="KW-1133">Transmembrane helix</keyword>
<dbReference type="Proteomes" id="UP001203665">
    <property type="component" value="Unassembled WGS sequence"/>
</dbReference>
<gene>
    <name evidence="2" type="ORF">NDM98_19460</name>
</gene>
<dbReference type="EMBL" id="JAMQJY010000004">
    <property type="protein sequence ID" value="MCM2677403.1"/>
    <property type="molecule type" value="Genomic_DNA"/>
</dbReference>
<reference evidence="2" key="1">
    <citation type="submission" date="2022-06" db="EMBL/GenBank/DDBJ databases">
        <title>Alkalicoccobacillus porphyridii sp. nov., isolated from a marine red alga, Porphyridium purpureum and reclassification of Shouchella plakortidis and Shouchella gibsonii as Alkalicoccobacillus plakortidis comb. nov. and Alkalicoccobacillus gibsonii comb. nov.</title>
        <authorList>
            <person name="Kim K.H."/>
            <person name="Lee J.K."/>
            <person name="Han D.M."/>
            <person name="Baek J.H."/>
            <person name="Jeon C.O."/>
        </authorList>
    </citation>
    <scope>NUCLEOTIDE SEQUENCE</scope>
    <source>
        <strain evidence="2">DSM 19153</strain>
    </source>
</reference>
<evidence type="ECO:0000256" key="1">
    <source>
        <dbReference type="SAM" id="Phobius"/>
    </source>
</evidence>